<sequence length="142" mass="16872">MNLEIIGEKINIDIDSISNVMDFEVSTSYVQFIKAYGYGVISEKIEYLNVISPDKDFFENNFINDIDLWEWKNNEQKDAIRNSMLIAHTFDGEHVYLTNHSFMILPRFNDPIELATFDEVLQYYIRAYDMKETIFYKPHQGY</sequence>
<dbReference type="EMBL" id="BAAAGE010000001">
    <property type="protein sequence ID" value="GAA0718246.1"/>
    <property type="molecule type" value="Genomic_DNA"/>
</dbReference>
<gene>
    <name evidence="1" type="ORF">GCM10009430_16110</name>
</gene>
<accession>A0ABP3TY85</accession>
<evidence type="ECO:0008006" key="3">
    <source>
        <dbReference type="Google" id="ProtNLM"/>
    </source>
</evidence>
<reference evidence="2" key="1">
    <citation type="journal article" date="2019" name="Int. J. Syst. Evol. Microbiol.">
        <title>The Global Catalogue of Microorganisms (GCM) 10K type strain sequencing project: providing services to taxonomists for standard genome sequencing and annotation.</title>
        <authorList>
            <consortium name="The Broad Institute Genomics Platform"/>
            <consortium name="The Broad Institute Genome Sequencing Center for Infectious Disease"/>
            <person name="Wu L."/>
            <person name="Ma J."/>
        </authorList>
    </citation>
    <scope>NUCLEOTIDE SEQUENCE [LARGE SCALE GENOMIC DNA]</scope>
    <source>
        <strain evidence="2">JCM 15974</strain>
    </source>
</reference>
<keyword evidence="2" id="KW-1185">Reference proteome</keyword>
<protein>
    <recommendedName>
        <fullName evidence="3">SMI1/KNR4 family protein</fullName>
    </recommendedName>
</protein>
<proteinExistence type="predicted"/>
<evidence type="ECO:0000313" key="1">
    <source>
        <dbReference type="EMBL" id="GAA0718246.1"/>
    </source>
</evidence>
<organism evidence="1 2">
    <name type="scientific">Aquimarina litoralis</name>
    <dbReference type="NCBI Taxonomy" id="584605"/>
    <lineage>
        <taxon>Bacteria</taxon>
        <taxon>Pseudomonadati</taxon>
        <taxon>Bacteroidota</taxon>
        <taxon>Flavobacteriia</taxon>
        <taxon>Flavobacteriales</taxon>
        <taxon>Flavobacteriaceae</taxon>
        <taxon>Aquimarina</taxon>
    </lineage>
</organism>
<dbReference type="RefSeq" id="WP_343911815.1">
    <property type="nucleotide sequence ID" value="NZ_BAAAGE010000001.1"/>
</dbReference>
<name>A0ABP3TY85_9FLAO</name>
<dbReference type="Proteomes" id="UP001501758">
    <property type="component" value="Unassembled WGS sequence"/>
</dbReference>
<comment type="caution">
    <text evidence="1">The sequence shown here is derived from an EMBL/GenBank/DDBJ whole genome shotgun (WGS) entry which is preliminary data.</text>
</comment>
<evidence type="ECO:0000313" key="2">
    <source>
        <dbReference type="Proteomes" id="UP001501758"/>
    </source>
</evidence>